<evidence type="ECO:0008006" key="9">
    <source>
        <dbReference type="Google" id="ProtNLM"/>
    </source>
</evidence>
<proteinExistence type="predicted"/>
<evidence type="ECO:0000313" key="8">
    <source>
        <dbReference type="Proteomes" id="UP001177023"/>
    </source>
</evidence>
<feature type="domain" description="IFT80/172/WDR35 TPR" evidence="6">
    <location>
        <begin position="612"/>
        <end position="756"/>
    </location>
</feature>
<evidence type="ECO:0000256" key="1">
    <source>
        <dbReference type="ARBA" id="ARBA00004138"/>
    </source>
</evidence>
<dbReference type="PANTHER" id="PTHR24098">
    <property type="entry name" value="OUTER SEGMENT 5"/>
    <property type="match status" value="1"/>
</dbReference>
<dbReference type="GO" id="GO:0030992">
    <property type="term" value="C:intraciliary transport particle B"/>
    <property type="evidence" value="ECO:0007669"/>
    <property type="project" value="TreeGrafter"/>
</dbReference>
<dbReference type="AlphaFoldDB" id="A0AA36C6K0"/>
<dbReference type="PANTHER" id="PTHR24098:SF0">
    <property type="entry name" value="OUTER SEGMENT 5"/>
    <property type="match status" value="1"/>
</dbReference>
<dbReference type="Pfam" id="PF23387">
    <property type="entry name" value="TPR_IFT80_172"/>
    <property type="match status" value="1"/>
</dbReference>
<dbReference type="PROSITE" id="PS50294">
    <property type="entry name" value="WD_REPEATS_REGION"/>
    <property type="match status" value="2"/>
</dbReference>
<sequence>MRLKTLQSSVPRHSDAVSAVGWSSSDEMVSCSDDHSFLKWNLVTMEATQVATLPDSLFPTSMSWFPRSLTKGGNDVLALTSSDGKLHIIARSGKIEKSVDAHRGAALSARWSHDGTGLITCGEDGAVKMWSRAAMLRSVLAQMATPVYAACWDGSAARVLYSCHDSCYIKSLKTQVSPIKWKAHDGLVTCVDWSGTTDLIISGGEDGKFKVWDSFGRVLFTSASHETPMTSLAFSPDGSLFVVGSFNLLRLCDKAGWSHSVERLDCGSVMAVGWSPDGTQIVAGGSLGHVVHAHLVEKRISYRNWDITQAKTNLIEVRDMDSEVAREKLDTRDRITKFSMNHDHLVVVTSKQIYIYSSTSWNTPVLVDLKEGSVTLLIQTEKLFVVADGGSLYSYSYEGRYICEIKVPGTGGNLNEANVALSNDTIAVRDKNDFAKLHFFDPNTSKVQGDGALTHSAEICCIGLSQCGSLSQRVVAFTDVSASVYVSLVNSFGANPRTAKIGTLVEQICFNDLSSMLVGLGEGKVSVWPMPSLAFVDRDLLQRAVVEKTVNGLGKFPHLVNFTKNQVVLRRSDGSLVPIALSPFAGTLLAHADASKWDEAIRLCRHIGDDVLWAILAGSAAQQKNLYAAEIAYGALEEGEKVAFLSEARNHPNKDVRAAMLVLLTGKISDADAMLERTGNPFRAIMLNISTFRWNRALDLAIKHKMHVDTVLGYRQQYLDEFGKRETDQKFLEQLSKYEIDWEHIQEQIAAEKEKDH</sequence>
<reference evidence="7" key="1">
    <citation type="submission" date="2023-06" db="EMBL/GenBank/DDBJ databases">
        <authorList>
            <person name="Delattre M."/>
        </authorList>
    </citation>
    <scope>NUCLEOTIDE SEQUENCE</scope>
    <source>
        <strain evidence="7">AF72</strain>
    </source>
</reference>
<dbReference type="GO" id="GO:0005929">
    <property type="term" value="C:cilium"/>
    <property type="evidence" value="ECO:0007669"/>
    <property type="project" value="UniProtKB-SubCell"/>
</dbReference>
<dbReference type="InterPro" id="IPR056456">
    <property type="entry name" value="Beta-prop_IFT80_2nd"/>
</dbReference>
<name>A0AA36C6K0_9BILA</name>
<feature type="non-terminal residue" evidence="7">
    <location>
        <position position="1"/>
    </location>
</feature>
<feature type="domain" description="IFT80 second beta-propeller" evidence="5">
    <location>
        <begin position="297"/>
        <end position="584"/>
    </location>
</feature>
<dbReference type="InterPro" id="IPR001680">
    <property type="entry name" value="WD40_rpt"/>
</dbReference>
<gene>
    <name evidence="7" type="ORF">MSPICULIGERA_LOCUS1412</name>
</gene>
<dbReference type="InterPro" id="IPR056157">
    <property type="entry name" value="TPR_IFT80_172_dom"/>
</dbReference>
<evidence type="ECO:0000256" key="4">
    <source>
        <dbReference type="PROSITE-ProRule" id="PRU00221"/>
    </source>
</evidence>
<dbReference type="FunFam" id="2.130.10.10:FF:000298">
    <property type="entry name" value="Intraflagellar transport 80 homolog (Chlamydomonas)"/>
    <property type="match status" value="1"/>
</dbReference>
<dbReference type="FunFam" id="1.25.40.470:FF:000007">
    <property type="entry name" value="Intraflagellar transport 80 homolog (Chlamydomonas)"/>
    <property type="match status" value="1"/>
</dbReference>
<dbReference type="Pfam" id="PF00400">
    <property type="entry name" value="WD40"/>
    <property type="match status" value="4"/>
</dbReference>
<comment type="caution">
    <text evidence="7">The sequence shown here is derived from an EMBL/GenBank/DDBJ whole genome shotgun (WGS) entry which is preliminary data.</text>
</comment>
<dbReference type="PROSITE" id="PS50082">
    <property type="entry name" value="WD_REPEATS_2"/>
    <property type="match status" value="3"/>
</dbReference>
<dbReference type="InterPro" id="IPR015943">
    <property type="entry name" value="WD40/YVTN_repeat-like_dom_sf"/>
</dbReference>
<dbReference type="InterPro" id="IPR036322">
    <property type="entry name" value="WD40_repeat_dom_sf"/>
</dbReference>
<feature type="repeat" description="WD" evidence="4">
    <location>
        <begin position="99"/>
        <end position="131"/>
    </location>
</feature>
<evidence type="ECO:0000256" key="2">
    <source>
        <dbReference type="ARBA" id="ARBA00023069"/>
    </source>
</evidence>
<keyword evidence="4" id="KW-0853">WD repeat</keyword>
<feature type="repeat" description="WD" evidence="4">
    <location>
        <begin position="181"/>
        <end position="213"/>
    </location>
</feature>
<dbReference type="Proteomes" id="UP001177023">
    <property type="component" value="Unassembled WGS sequence"/>
</dbReference>
<evidence type="ECO:0000256" key="3">
    <source>
        <dbReference type="ARBA" id="ARBA00023273"/>
    </source>
</evidence>
<evidence type="ECO:0000259" key="6">
    <source>
        <dbReference type="Pfam" id="PF23387"/>
    </source>
</evidence>
<keyword evidence="8" id="KW-1185">Reference proteome</keyword>
<protein>
    <recommendedName>
        <fullName evidence="9">Intraflagellar transport protein 80</fullName>
    </recommendedName>
</protein>
<accession>A0AA36C6K0</accession>
<keyword evidence="2" id="KW-0969">Cilium</keyword>
<evidence type="ECO:0000259" key="5">
    <source>
        <dbReference type="Pfam" id="PF23335"/>
    </source>
</evidence>
<organism evidence="7 8">
    <name type="scientific">Mesorhabditis spiculigera</name>
    <dbReference type="NCBI Taxonomy" id="96644"/>
    <lineage>
        <taxon>Eukaryota</taxon>
        <taxon>Metazoa</taxon>
        <taxon>Ecdysozoa</taxon>
        <taxon>Nematoda</taxon>
        <taxon>Chromadorea</taxon>
        <taxon>Rhabditida</taxon>
        <taxon>Rhabditina</taxon>
        <taxon>Rhabditomorpha</taxon>
        <taxon>Rhabditoidea</taxon>
        <taxon>Rhabditidae</taxon>
        <taxon>Mesorhabditinae</taxon>
        <taxon>Mesorhabditis</taxon>
    </lineage>
</organism>
<dbReference type="SMART" id="SM00320">
    <property type="entry name" value="WD40"/>
    <property type="match status" value="6"/>
</dbReference>
<keyword evidence="3" id="KW-0966">Cell projection</keyword>
<dbReference type="Pfam" id="PF23335">
    <property type="entry name" value="Beta-prop_IFT80_2nd"/>
    <property type="match status" value="1"/>
</dbReference>
<dbReference type="SUPFAM" id="SSF50978">
    <property type="entry name" value="WD40 repeat-like"/>
    <property type="match status" value="2"/>
</dbReference>
<comment type="subcellular location">
    <subcellularLocation>
        <location evidence="1">Cell projection</location>
        <location evidence="1">Cilium</location>
    </subcellularLocation>
</comment>
<dbReference type="EMBL" id="CATQJA010000396">
    <property type="protein sequence ID" value="CAJ0559922.1"/>
    <property type="molecule type" value="Genomic_DNA"/>
</dbReference>
<evidence type="ECO:0000313" key="7">
    <source>
        <dbReference type="EMBL" id="CAJ0559922.1"/>
    </source>
</evidence>
<dbReference type="Gene3D" id="2.130.10.10">
    <property type="entry name" value="YVTN repeat-like/Quinoprotein amine dehydrogenase"/>
    <property type="match status" value="2"/>
</dbReference>
<dbReference type="Gene3D" id="1.25.40.470">
    <property type="match status" value="1"/>
</dbReference>
<dbReference type="GO" id="GO:0060271">
    <property type="term" value="P:cilium assembly"/>
    <property type="evidence" value="ECO:0007669"/>
    <property type="project" value="TreeGrafter"/>
</dbReference>
<feature type="repeat" description="WD" evidence="4">
    <location>
        <begin position="10"/>
        <end position="50"/>
    </location>
</feature>